<dbReference type="AlphaFoldDB" id="A0A415MBA6"/>
<evidence type="ECO:0000313" key="1">
    <source>
        <dbReference type="EMBL" id="RHL68596.1"/>
    </source>
</evidence>
<accession>A0A415MBA6</accession>
<protein>
    <submittedName>
        <fullName evidence="1">Uncharacterized protein</fullName>
    </submittedName>
</protein>
<proteinExistence type="predicted"/>
<gene>
    <name evidence="1" type="ORF">DW007_07205</name>
</gene>
<comment type="caution">
    <text evidence="1">The sequence shown here is derived from an EMBL/GenBank/DDBJ whole genome shotgun (WGS) entry which is preliminary data.</text>
</comment>
<dbReference type="RefSeq" id="WP_118370716.1">
    <property type="nucleotide sequence ID" value="NZ_QROY01000005.1"/>
</dbReference>
<dbReference type="Proteomes" id="UP000285201">
    <property type="component" value="Unassembled WGS sequence"/>
</dbReference>
<reference evidence="1 2" key="1">
    <citation type="submission" date="2018-08" db="EMBL/GenBank/DDBJ databases">
        <title>A genome reference for cultivated species of the human gut microbiota.</title>
        <authorList>
            <person name="Zou Y."/>
            <person name="Xue W."/>
            <person name="Luo G."/>
        </authorList>
    </citation>
    <scope>NUCLEOTIDE SEQUENCE [LARGE SCALE GENOMIC DNA]</scope>
    <source>
        <strain evidence="1 2">AF36-7BH</strain>
    </source>
</reference>
<dbReference type="EMBL" id="QROY01000005">
    <property type="protein sequence ID" value="RHL68596.1"/>
    <property type="molecule type" value="Genomic_DNA"/>
</dbReference>
<sequence>MADCLIFRNLNDDVQDNLNKFWTSFTTWINKSAIVNEYFKGEFVSSDCNIYNEVIYYLDINYEEEYKMFYGESYPYFKISNQGVDIDIIKNYLEIMYDRWIQSDKHYQFTIEVNKLFDKFHLPYKLGSGKVVGKGYKTTESVDKILNQRMFERKIAYSEEMIMSNELLDKKCALDYVVDALQYYISIQDADNIERKYREAALSVNNDLNTKVYSVIKSDISEIMKLANEYFDIRHNEYLNKAKEKREALDDLQFIEYLYNRAYALLYILRIKSRNAKLLIKEDEK</sequence>
<name>A0A415MBA6_9FIRM</name>
<organism evidence="1 2">
    <name type="scientific">Lachnospira eligens</name>
    <dbReference type="NCBI Taxonomy" id="39485"/>
    <lineage>
        <taxon>Bacteria</taxon>
        <taxon>Bacillati</taxon>
        <taxon>Bacillota</taxon>
        <taxon>Clostridia</taxon>
        <taxon>Lachnospirales</taxon>
        <taxon>Lachnospiraceae</taxon>
        <taxon>Lachnospira</taxon>
    </lineage>
</organism>
<evidence type="ECO:0000313" key="2">
    <source>
        <dbReference type="Proteomes" id="UP000285201"/>
    </source>
</evidence>